<accession>A0ABQ2KUC6</accession>
<comment type="caution">
    <text evidence="2">The sequence shown here is derived from an EMBL/GenBank/DDBJ whole genome shotgun (WGS) entry which is preliminary data.</text>
</comment>
<feature type="compositionally biased region" description="Acidic residues" evidence="1">
    <location>
        <begin position="344"/>
        <end position="355"/>
    </location>
</feature>
<reference evidence="3" key="1">
    <citation type="journal article" date="2019" name="Int. J. Syst. Evol. Microbiol.">
        <title>The Global Catalogue of Microorganisms (GCM) 10K type strain sequencing project: providing services to taxonomists for standard genome sequencing and annotation.</title>
        <authorList>
            <consortium name="The Broad Institute Genomics Platform"/>
            <consortium name="The Broad Institute Genome Sequencing Center for Infectious Disease"/>
            <person name="Wu L."/>
            <person name="Ma J."/>
        </authorList>
    </citation>
    <scope>NUCLEOTIDE SEQUENCE [LARGE SCALE GENOMIC DNA]</scope>
    <source>
        <strain evidence="3">CGMCC 1.6964</strain>
    </source>
</reference>
<sequence>MMKRLRGEKGSALVMVMFMMLILTLLGVIVLSAAVGGARRTLTRENDIQSLQLTQKTLDESVAYIAANLDGKTIKADILGAALQSVLNGIPARQAANSDSDEGVQTELELASSQLLSAEARPDFASDPLKGNSSYTVTLVAQSEVNGVKRTLRQNVRISLYPDFLNYAFGSEEDLILNGSPQIKGNIYAGHTLKVSNMANYAYNGTPGLQQKSLFPQMSERADRTLPLAFVQSLDQFVLSEDNYPFRSVNRGAAGEVLSGELTKVNVLKALGIDLSQVRIRNNEQFVRVDVDQSFRDKLGEALGLSDSAVPATSSDIANYLNAYSRALEMPQKPEEPVKPQQPDSEDEESRQQYEEDMDAYEEAYTAYITELEQYERDLDDLATALTTMRQTVVFNGDLNVDGDWLSGLVQSERKPSSWLIVNGNLTVNNTIDDADLSLYGSILVTGSVNLAGSINVDSTMFVLGNTTIQDAKITGASGEKEIVLISKGPILLNRVDAFSQAAQTLRGFFYTDATAELYGVGSNFDLQGGFFAKGDLTVNAVVGSSTEAPDRSRILFDDQVTGKKSRFQVNYNDEVFEHQGMALPRVDKISIKAEKIELVQESQIESK</sequence>
<dbReference type="EMBL" id="BMLN01000002">
    <property type="protein sequence ID" value="GGN93085.1"/>
    <property type="molecule type" value="Genomic_DNA"/>
</dbReference>
<dbReference type="RefSeq" id="WP_157060100.1">
    <property type="nucleotide sequence ID" value="NZ_BMLN01000002.1"/>
</dbReference>
<evidence type="ECO:0008006" key="4">
    <source>
        <dbReference type="Google" id="ProtNLM"/>
    </source>
</evidence>
<evidence type="ECO:0000313" key="3">
    <source>
        <dbReference type="Proteomes" id="UP000606653"/>
    </source>
</evidence>
<feature type="region of interest" description="Disordered" evidence="1">
    <location>
        <begin position="331"/>
        <end position="355"/>
    </location>
</feature>
<dbReference type="Proteomes" id="UP000606653">
    <property type="component" value="Unassembled WGS sequence"/>
</dbReference>
<evidence type="ECO:0000256" key="1">
    <source>
        <dbReference type="SAM" id="MobiDB-lite"/>
    </source>
</evidence>
<gene>
    <name evidence="2" type="ORF">GCM10010969_06250</name>
</gene>
<proteinExistence type="predicted"/>
<organism evidence="2 3">
    <name type="scientific">Saccharibacillus kuerlensis</name>
    <dbReference type="NCBI Taxonomy" id="459527"/>
    <lineage>
        <taxon>Bacteria</taxon>
        <taxon>Bacillati</taxon>
        <taxon>Bacillota</taxon>
        <taxon>Bacilli</taxon>
        <taxon>Bacillales</taxon>
        <taxon>Paenibacillaceae</taxon>
        <taxon>Saccharibacillus</taxon>
    </lineage>
</organism>
<protein>
    <recommendedName>
        <fullName evidence="4">Type 4 fimbrial biogenesis protein PilX N-terminal domain-containing protein</fullName>
    </recommendedName>
</protein>
<keyword evidence="3" id="KW-1185">Reference proteome</keyword>
<name>A0ABQ2KUC6_9BACL</name>
<evidence type="ECO:0000313" key="2">
    <source>
        <dbReference type="EMBL" id="GGN93085.1"/>
    </source>
</evidence>